<dbReference type="EMBL" id="VTOY01000007">
    <property type="protein sequence ID" value="TYZ21960.1"/>
    <property type="molecule type" value="Genomic_DNA"/>
</dbReference>
<dbReference type="InterPro" id="IPR008189">
    <property type="entry name" value="rRNA_ssu_MeTfrase_I"/>
</dbReference>
<keyword evidence="1 6" id="KW-0963">Cytoplasm</keyword>
<comment type="subcellular location">
    <subcellularLocation>
        <location evidence="6">Cytoplasm</location>
    </subcellularLocation>
</comment>
<dbReference type="PANTHER" id="PTHR46111:SF1">
    <property type="entry name" value="RIBOSOMAL RNA SMALL SUBUNIT METHYLTRANSFERASE I"/>
    <property type="match status" value="1"/>
</dbReference>
<dbReference type="CDD" id="cd11648">
    <property type="entry name" value="RsmI"/>
    <property type="match status" value="1"/>
</dbReference>
<dbReference type="PANTHER" id="PTHR46111">
    <property type="entry name" value="RIBOSOMAL RNA SMALL SUBUNIT METHYLTRANSFERASE I"/>
    <property type="match status" value="1"/>
</dbReference>
<evidence type="ECO:0000313" key="9">
    <source>
        <dbReference type="Proteomes" id="UP000323646"/>
    </source>
</evidence>
<dbReference type="GO" id="GO:0005737">
    <property type="term" value="C:cytoplasm"/>
    <property type="evidence" value="ECO:0007669"/>
    <property type="project" value="UniProtKB-SubCell"/>
</dbReference>
<name>A0A5D6W249_9FIRM</name>
<keyword evidence="2 6" id="KW-0698">rRNA processing</keyword>
<dbReference type="PIRSF" id="PIRSF005917">
    <property type="entry name" value="MTase_YraL"/>
    <property type="match status" value="1"/>
</dbReference>
<gene>
    <name evidence="6 8" type="primary">rsmI</name>
    <name evidence="8" type="ORF">FZ040_09270</name>
</gene>
<keyword evidence="5 6" id="KW-0949">S-adenosyl-L-methionine</keyword>
<comment type="similarity">
    <text evidence="6">Belongs to the methyltransferase superfamily. RsmI family.</text>
</comment>
<sequence length="286" mass="31627">MSSEETMGTLYLCATPIGNLEDMTYRAVRMLGQVELIAAEDTRHTRQLLTHFDIHTKLTSYHEHNKFTKGPELIEYLQQGHDLVCVSDAGLPGICDPGSHLAELAIEAGIRVSPLPGCNAGLSALICSGLDTTLFTFVGFLPKTAKKQQETLARVKGYEGTLIFYEAPHHLKATLKQLEAGLGNRRAVLGRELTKKFEEFRRGSLQELLAYYQENDPRGEYVIVVEGASEDELGAEDEQLPQDPVTLCGQLMADGLDKKSAMRETAKKLGLSRRDVYQAMLAAEEQ</sequence>
<dbReference type="Pfam" id="PF00590">
    <property type="entry name" value="TP_methylase"/>
    <property type="match status" value="1"/>
</dbReference>
<dbReference type="AlphaFoldDB" id="A0A5D6W249"/>
<dbReference type="FunFam" id="3.30.950.10:FF:000002">
    <property type="entry name" value="Ribosomal RNA small subunit methyltransferase I"/>
    <property type="match status" value="1"/>
</dbReference>
<evidence type="ECO:0000256" key="2">
    <source>
        <dbReference type="ARBA" id="ARBA00022552"/>
    </source>
</evidence>
<dbReference type="Proteomes" id="UP000323646">
    <property type="component" value="Unassembled WGS sequence"/>
</dbReference>
<dbReference type="InterPro" id="IPR014777">
    <property type="entry name" value="4pyrrole_Mease_sub1"/>
</dbReference>
<comment type="catalytic activity">
    <reaction evidence="6">
        <text>cytidine(1402) in 16S rRNA + S-adenosyl-L-methionine = 2'-O-methylcytidine(1402) in 16S rRNA + S-adenosyl-L-homocysteine + H(+)</text>
        <dbReference type="Rhea" id="RHEA:42924"/>
        <dbReference type="Rhea" id="RHEA-COMP:10285"/>
        <dbReference type="Rhea" id="RHEA-COMP:10286"/>
        <dbReference type="ChEBI" id="CHEBI:15378"/>
        <dbReference type="ChEBI" id="CHEBI:57856"/>
        <dbReference type="ChEBI" id="CHEBI:59789"/>
        <dbReference type="ChEBI" id="CHEBI:74495"/>
        <dbReference type="ChEBI" id="CHEBI:82748"/>
        <dbReference type="EC" id="2.1.1.198"/>
    </reaction>
</comment>
<evidence type="ECO:0000256" key="1">
    <source>
        <dbReference type="ARBA" id="ARBA00022490"/>
    </source>
</evidence>
<dbReference type="GO" id="GO:0070677">
    <property type="term" value="F:rRNA (cytosine-2'-O-)-methyltransferase activity"/>
    <property type="evidence" value="ECO:0007669"/>
    <property type="project" value="UniProtKB-UniRule"/>
</dbReference>
<reference evidence="8 9" key="1">
    <citation type="submission" date="2019-08" db="EMBL/GenBank/DDBJ databases">
        <title>Selenomonas sp. mPRGC5 and Selenomonas sp. mPRGC8 isolated from ruminal fluid of dairy goat (Capra hircus).</title>
        <authorList>
            <person name="Poothong S."/>
            <person name="Nuengjamnong C."/>
            <person name="Tanasupawat S."/>
        </authorList>
    </citation>
    <scope>NUCLEOTIDE SEQUENCE [LARGE SCALE GENOMIC DNA]</scope>
    <source>
        <strain evidence="9">mPRGC5</strain>
    </source>
</reference>
<dbReference type="OrthoDB" id="9809084at2"/>
<dbReference type="RefSeq" id="WP_149171733.1">
    <property type="nucleotide sequence ID" value="NZ_VTOY01000007.1"/>
</dbReference>
<proteinExistence type="inferred from homology"/>
<comment type="function">
    <text evidence="6">Catalyzes the 2'-O-methylation of the ribose of cytidine 1402 (C1402) in 16S rRNA.</text>
</comment>
<dbReference type="NCBIfam" id="TIGR00096">
    <property type="entry name" value="16S rRNA (cytidine(1402)-2'-O)-methyltransferase"/>
    <property type="match status" value="1"/>
</dbReference>
<evidence type="ECO:0000259" key="7">
    <source>
        <dbReference type="Pfam" id="PF00590"/>
    </source>
</evidence>
<keyword evidence="9" id="KW-1185">Reference proteome</keyword>
<dbReference type="InterPro" id="IPR035996">
    <property type="entry name" value="4pyrrol_Methylase_sf"/>
</dbReference>
<dbReference type="InterPro" id="IPR014776">
    <property type="entry name" value="4pyrrole_Mease_sub2"/>
</dbReference>
<evidence type="ECO:0000256" key="4">
    <source>
        <dbReference type="ARBA" id="ARBA00022679"/>
    </source>
</evidence>
<dbReference type="InterPro" id="IPR000878">
    <property type="entry name" value="4pyrrol_Mease"/>
</dbReference>
<dbReference type="Gene3D" id="3.40.1010.10">
    <property type="entry name" value="Cobalt-precorrin-4 Transmethylase, Domain 1"/>
    <property type="match status" value="1"/>
</dbReference>
<organism evidence="8 9">
    <name type="scientific">Selenomonas ruminis</name>
    <dbReference type="NCBI Taxonomy" id="2593411"/>
    <lineage>
        <taxon>Bacteria</taxon>
        <taxon>Bacillati</taxon>
        <taxon>Bacillota</taxon>
        <taxon>Negativicutes</taxon>
        <taxon>Selenomonadales</taxon>
        <taxon>Selenomonadaceae</taxon>
        <taxon>Selenomonas</taxon>
    </lineage>
</organism>
<keyword evidence="4 6" id="KW-0808">Transferase</keyword>
<accession>A0A5D6W249</accession>
<evidence type="ECO:0000313" key="8">
    <source>
        <dbReference type="EMBL" id="TYZ21960.1"/>
    </source>
</evidence>
<dbReference type="Gene3D" id="3.30.950.10">
    <property type="entry name" value="Methyltransferase, Cobalt-precorrin-4 Transmethylase, Domain 2"/>
    <property type="match status" value="1"/>
</dbReference>
<dbReference type="HAMAP" id="MF_01877">
    <property type="entry name" value="16SrRNA_methyltr_I"/>
    <property type="match status" value="1"/>
</dbReference>
<dbReference type="PROSITE" id="PS01296">
    <property type="entry name" value="RSMI"/>
    <property type="match status" value="1"/>
</dbReference>
<dbReference type="FunFam" id="3.40.1010.10:FF:000007">
    <property type="entry name" value="Ribosomal RNA small subunit methyltransferase I"/>
    <property type="match status" value="1"/>
</dbReference>
<dbReference type="EC" id="2.1.1.198" evidence="6"/>
<feature type="domain" description="Tetrapyrrole methylase" evidence="7">
    <location>
        <begin position="9"/>
        <end position="208"/>
    </location>
</feature>
<dbReference type="InterPro" id="IPR018063">
    <property type="entry name" value="SAM_MeTrfase_RsmI_CS"/>
</dbReference>
<dbReference type="SUPFAM" id="SSF53790">
    <property type="entry name" value="Tetrapyrrole methylase"/>
    <property type="match status" value="1"/>
</dbReference>
<protein>
    <recommendedName>
        <fullName evidence="6">Ribosomal RNA small subunit methyltransferase I</fullName>
        <ecNumber evidence="6">2.1.1.198</ecNumber>
    </recommendedName>
    <alternativeName>
        <fullName evidence="6">16S rRNA 2'-O-ribose C1402 methyltransferase</fullName>
    </alternativeName>
    <alternativeName>
        <fullName evidence="6">rRNA (cytidine-2'-O-)-methyltransferase RsmI</fullName>
    </alternativeName>
</protein>
<evidence type="ECO:0000256" key="3">
    <source>
        <dbReference type="ARBA" id="ARBA00022603"/>
    </source>
</evidence>
<keyword evidence="3 6" id="KW-0489">Methyltransferase</keyword>
<evidence type="ECO:0000256" key="6">
    <source>
        <dbReference type="HAMAP-Rule" id="MF_01877"/>
    </source>
</evidence>
<comment type="caution">
    <text evidence="8">The sequence shown here is derived from an EMBL/GenBank/DDBJ whole genome shotgun (WGS) entry which is preliminary data.</text>
</comment>
<evidence type="ECO:0000256" key="5">
    <source>
        <dbReference type="ARBA" id="ARBA00022691"/>
    </source>
</evidence>